<dbReference type="Pfam" id="PF03020">
    <property type="entry name" value="LEM"/>
    <property type="match status" value="1"/>
</dbReference>
<keyword evidence="2" id="KW-0812">Transmembrane</keyword>
<evidence type="ECO:0000313" key="5">
    <source>
        <dbReference type="WBParaSite" id="jg23680.2"/>
    </source>
</evidence>
<dbReference type="FunFam" id="1.10.720.40:FF:000001">
    <property type="entry name" value="LEM domain containing 2, isoform CRA_a"/>
    <property type="match status" value="1"/>
</dbReference>
<dbReference type="InterPro" id="IPR051656">
    <property type="entry name" value="LEM_domain"/>
</dbReference>
<sequence length="311" mass="33110">MSTALFGNLTNEELRSELEKHGVEVGPLTTTTRKVYEIKLLKIVQKKDNAEEFVQNLSFSDKSSRGTTPEPNAMPAANGDAGNNGFMSLRSGSPMARNGSPVVRNESPLARNGSPTLGNGPFAGNGVSTENSKKVALRNAREKKLLLNNTSEVFVAVQESSVGTATMNTSIGQIFSRQKTSIEDHNNDYSDDGGNESARILSPEEVAKFRSGFSSLNNTDELISGIACATSEASSSMFSPYSQLNGRSKRRPPASAIVAKPVGGGFFSRPAPTSVLIVALLCFAVGLAVVFQANLTHLSGYGSSYLYNDEI</sequence>
<feature type="compositionally biased region" description="Polar residues" evidence="1">
    <location>
        <begin position="58"/>
        <end position="70"/>
    </location>
</feature>
<keyword evidence="2" id="KW-0472">Membrane</keyword>
<keyword evidence="4" id="KW-1185">Reference proteome</keyword>
<reference evidence="5" key="1">
    <citation type="submission" date="2022-11" db="UniProtKB">
        <authorList>
            <consortium name="WormBaseParasite"/>
        </authorList>
    </citation>
    <scope>IDENTIFICATION</scope>
</reference>
<dbReference type="InterPro" id="IPR011015">
    <property type="entry name" value="LEM/LEM-like_dom_sf"/>
</dbReference>
<dbReference type="Proteomes" id="UP000887574">
    <property type="component" value="Unplaced"/>
</dbReference>
<dbReference type="Gene3D" id="1.10.720.40">
    <property type="match status" value="1"/>
</dbReference>
<protein>
    <submittedName>
        <fullName evidence="5">LEM domain-containing protein</fullName>
    </submittedName>
</protein>
<organism evidence="4 5">
    <name type="scientific">Ditylenchus dipsaci</name>
    <dbReference type="NCBI Taxonomy" id="166011"/>
    <lineage>
        <taxon>Eukaryota</taxon>
        <taxon>Metazoa</taxon>
        <taxon>Ecdysozoa</taxon>
        <taxon>Nematoda</taxon>
        <taxon>Chromadorea</taxon>
        <taxon>Rhabditida</taxon>
        <taxon>Tylenchina</taxon>
        <taxon>Tylenchomorpha</taxon>
        <taxon>Sphaerularioidea</taxon>
        <taxon>Anguinidae</taxon>
        <taxon>Anguininae</taxon>
        <taxon>Ditylenchus</taxon>
    </lineage>
</organism>
<proteinExistence type="predicted"/>
<dbReference type="PANTHER" id="PTHR12019">
    <property type="entry name" value="LAMINA-ASSOCIATED POLYPEPTIDE THYMOPOIETIN"/>
    <property type="match status" value="1"/>
</dbReference>
<evidence type="ECO:0000313" key="4">
    <source>
        <dbReference type="Proteomes" id="UP000887574"/>
    </source>
</evidence>
<dbReference type="PANTHER" id="PTHR12019:SF9">
    <property type="entry name" value="THYMOPOIETIN"/>
    <property type="match status" value="1"/>
</dbReference>
<dbReference type="WBParaSite" id="jg23680.2">
    <property type="protein sequence ID" value="jg23680.2"/>
    <property type="gene ID" value="jg23680"/>
</dbReference>
<dbReference type="CDD" id="cd12940">
    <property type="entry name" value="LEM_LAP2_LEMD1"/>
    <property type="match status" value="1"/>
</dbReference>
<feature type="domain" description="LEM" evidence="3">
    <location>
        <begin position="3"/>
        <end position="47"/>
    </location>
</feature>
<feature type="region of interest" description="Disordered" evidence="1">
    <location>
        <begin position="58"/>
        <end position="86"/>
    </location>
</feature>
<dbReference type="AlphaFoldDB" id="A0A915DUN1"/>
<evidence type="ECO:0000259" key="3">
    <source>
        <dbReference type="PROSITE" id="PS50954"/>
    </source>
</evidence>
<feature type="region of interest" description="Disordered" evidence="1">
    <location>
        <begin position="109"/>
        <end position="129"/>
    </location>
</feature>
<dbReference type="SUPFAM" id="SSF63451">
    <property type="entry name" value="LEM domain"/>
    <property type="match status" value="1"/>
</dbReference>
<name>A0A915DUN1_9BILA</name>
<feature type="transmembrane region" description="Helical" evidence="2">
    <location>
        <begin position="275"/>
        <end position="295"/>
    </location>
</feature>
<evidence type="ECO:0000256" key="2">
    <source>
        <dbReference type="SAM" id="Phobius"/>
    </source>
</evidence>
<dbReference type="SMART" id="SM00540">
    <property type="entry name" value="LEM"/>
    <property type="match status" value="1"/>
</dbReference>
<accession>A0A915DUN1</accession>
<keyword evidence="2" id="KW-1133">Transmembrane helix</keyword>
<evidence type="ECO:0000256" key="1">
    <source>
        <dbReference type="SAM" id="MobiDB-lite"/>
    </source>
</evidence>
<dbReference type="InterPro" id="IPR003887">
    <property type="entry name" value="LEM_dom"/>
</dbReference>
<dbReference type="PROSITE" id="PS50954">
    <property type="entry name" value="LEM"/>
    <property type="match status" value="1"/>
</dbReference>